<proteinExistence type="predicted"/>
<evidence type="ECO:0000313" key="2">
    <source>
        <dbReference type="EMBL" id="CAB4128757.1"/>
    </source>
</evidence>
<gene>
    <name evidence="2" type="ORF">UFOVP111_74</name>
</gene>
<dbReference type="PROSITE" id="PS51782">
    <property type="entry name" value="LYSM"/>
    <property type="match status" value="1"/>
</dbReference>
<dbReference type="Gene3D" id="3.10.350.10">
    <property type="entry name" value="LysM domain"/>
    <property type="match status" value="1"/>
</dbReference>
<dbReference type="InterPro" id="IPR018392">
    <property type="entry name" value="LysM"/>
</dbReference>
<protein>
    <recommendedName>
        <fullName evidence="1">LysM domain-containing protein</fullName>
    </recommendedName>
</protein>
<dbReference type="InterPro" id="IPR036779">
    <property type="entry name" value="LysM_dom_sf"/>
</dbReference>
<name>A0A6J5L6W1_9CAUD</name>
<dbReference type="EMBL" id="LR796226">
    <property type="protein sequence ID" value="CAB4128757.1"/>
    <property type="molecule type" value="Genomic_DNA"/>
</dbReference>
<sequence>MIYADSRYAKGTVLKSEDPRNGVYRLGVYRKFPKARAQFYWYTWVEGDRIDQIASNLLGNPVFWWRIMDYNPEIIDPFSIPIGTTLRIPSV</sequence>
<accession>A0A6J5L6W1</accession>
<evidence type="ECO:0000259" key="1">
    <source>
        <dbReference type="PROSITE" id="PS51782"/>
    </source>
</evidence>
<organism evidence="2">
    <name type="scientific">uncultured Caudovirales phage</name>
    <dbReference type="NCBI Taxonomy" id="2100421"/>
    <lineage>
        <taxon>Viruses</taxon>
        <taxon>Duplodnaviria</taxon>
        <taxon>Heunggongvirae</taxon>
        <taxon>Uroviricota</taxon>
        <taxon>Caudoviricetes</taxon>
        <taxon>Peduoviridae</taxon>
        <taxon>Maltschvirus</taxon>
        <taxon>Maltschvirus maltsch</taxon>
    </lineage>
</organism>
<reference evidence="2" key="1">
    <citation type="submission" date="2020-04" db="EMBL/GenBank/DDBJ databases">
        <authorList>
            <person name="Chiriac C."/>
            <person name="Salcher M."/>
            <person name="Ghai R."/>
            <person name="Kavagutti S V."/>
        </authorList>
    </citation>
    <scope>NUCLEOTIDE SEQUENCE</scope>
</reference>
<feature type="domain" description="LysM" evidence="1">
    <location>
        <begin position="40"/>
        <end position="88"/>
    </location>
</feature>